<keyword evidence="3" id="KW-1185">Reference proteome</keyword>
<dbReference type="RefSeq" id="XP_073562194.1">
    <property type="nucleotide sequence ID" value="XM_073699556.1"/>
</dbReference>
<protein>
    <submittedName>
        <fullName evidence="2">Uncharacterized protein</fullName>
    </submittedName>
</protein>
<gene>
    <name evidence="2" type="ORF">CCMA1212_002159</name>
</gene>
<proteinExistence type="predicted"/>
<organism evidence="2 3">
    <name type="scientific">Trichoderma ghanense</name>
    <dbReference type="NCBI Taxonomy" id="65468"/>
    <lineage>
        <taxon>Eukaryota</taxon>
        <taxon>Fungi</taxon>
        <taxon>Dikarya</taxon>
        <taxon>Ascomycota</taxon>
        <taxon>Pezizomycotina</taxon>
        <taxon>Sordariomycetes</taxon>
        <taxon>Hypocreomycetidae</taxon>
        <taxon>Hypocreales</taxon>
        <taxon>Hypocreaceae</taxon>
        <taxon>Trichoderma</taxon>
    </lineage>
</organism>
<evidence type="ECO:0000313" key="2">
    <source>
        <dbReference type="EMBL" id="TFB05993.1"/>
    </source>
</evidence>
<reference evidence="2 3" key="1">
    <citation type="submission" date="2018-01" db="EMBL/GenBank/DDBJ databases">
        <title>Genome characterization of the sugarcane-associated fungus Trichoderma ghanense CCMA-1212 and their application in lignocelulose bioconversion.</title>
        <authorList>
            <person name="Steindorff A.S."/>
            <person name="Mendes T.D."/>
            <person name="Vilela E.S.D."/>
            <person name="Rodrigues D.S."/>
            <person name="Formighieri E.F."/>
            <person name="Melo I.S."/>
            <person name="Favaro L.C.L."/>
        </authorList>
    </citation>
    <scope>NUCLEOTIDE SEQUENCE [LARGE SCALE GENOMIC DNA]</scope>
    <source>
        <strain evidence="2 3">CCMA-1212</strain>
    </source>
</reference>
<comment type="caution">
    <text evidence="2">The sequence shown here is derived from an EMBL/GenBank/DDBJ whole genome shotgun (WGS) entry which is preliminary data.</text>
</comment>
<feature type="region of interest" description="Disordered" evidence="1">
    <location>
        <begin position="1"/>
        <end position="21"/>
    </location>
</feature>
<sequence>MMPLSGGSAWNGDTSAVPRKGANRLGLGEAMADKSRLRIYEYAASVSIELVNETGSDSGCVWGV</sequence>
<name>A0ABY2HCI4_9HYPO</name>
<evidence type="ECO:0000313" key="3">
    <source>
        <dbReference type="Proteomes" id="UP001642720"/>
    </source>
</evidence>
<evidence type="ECO:0000256" key="1">
    <source>
        <dbReference type="SAM" id="MobiDB-lite"/>
    </source>
</evidence>
<dbReference type="EMBL" id="PPTA01000002">
    <property type="protein sequence ID" value="TFB05993.1"/>
    <property type="molecule type" value="Genomic_DNA"/>
</dbReference>
<dbReference type="Proteomes" id="UP001642720">
    <property type="component" value="Unassembled WGS sequence"/>
</dbReference>
<dbReference type="GeneID" id="300574006"/>
<accession>A0ABY2HCI4</accession>